<evidence type="ECO:0000256" key="7">
    <source>
        <dbReference type="ARBA" id="ARBA00048475"/>
    </source>
</evidence>
<dbReference type="Gene3D" id="3.30.200.20">
    <property type="entry name" value="Phosphorylase Kinase, domain 1"/>
    <property type="match status" value="1"/>
</dbReference>
<evidence type="ECO:0000313" key="11">
    <source>
        <dbReference type="Proteomes" id="UP000515800"/>
    </source>
</evidence>
<evidence type="ECO:0000256" key="3">
    <source>
        <dbReference type="ARBA" id="ARBA00022598"/>
    </source>
</evidence>
<dbReference type="UniPathway" id="UPA00074">
    <property type="reaction ID" value="UER00131"/>
</dbReference>
<dbReference type="CDD" id="cd01415">
    <property type="entry name" value="SAICAR_synt_PurC"/>
    <property type="match status" value="1"/>
</dbReference>
<dbReference type="KEGG" id="wdi:H9L19_05610"/>
<dbReference type="RefSeq" id="WP_187528711.1">
    <property type="nucleotide sequence ID" value="NZ_CP060724.1"/>
</dbReference>
<dbReference type="Gene3D" id="3.30.470.20">
    <property type="entry name" value="ATP-grasp fold, B domain"/>
    <property type="match status" value="1"/>
</dbReference>
<dbReference type="EMBL" id="CP060724">
    <property type="protein sequence ID" value="QNN74876.1"/>
    <property type="molecule type" value="Genomic_DNA"/>
</dbReference>
<dbReference type="InterPro" id="IPR050089">
    <property type="entry name" value="SAICAR_synthetase"/>
</dbReference>
<keyword evidence="3 8" id="KW-0436">Ligase</keyword>
<dbReference type="InterPro" id="IPR033934">
    <property type="entry name" value="SAICAR_synt_PurC"/>
</dbReference>
<dbReference type="HAMAP" id="MF_00137">
    <property type="entry name" value="SAICAR_synth"/>
    <property type="match status" value="1"/>
</dbReference>
<evidence type="ECO:0000313" key="10">
    <source>
        <dbReference type="EMBL" id="QNN74876.1"/>
    </source>
</evidence>
<feature type="domain" description="SAICAR synthetase/ADE2 N-terminal" evidence="9">
    <location>
        <begin position="10"/>
        <end position="235"/>
    </location>
</feature>
<comment type="catalytic activity">
    <reaction evidence="7 8">
        <text>5-amino-1-(5-phospho-D-ribosyl)imidazole-4-carboxylate + L-aspartate + ATP = (2S)-2-[5-amino-1-(5-phospho-beta-D-ribosyl)imidazole-4-carboxamido]succinate + ADP + phosphate + 2 H(+)</text>
        <dbReference type="Rhea" id="RHEA:22628"/>
        <dbReference type="ChEBI" id="CHEBI:15378"/>
        <dbReference type="ChEBI" id="CHEBI:29991"/>
        <dbReference type="ChEBI" id="CHEBI:30616"/>
        <dbReference type="ChEBI" id="CHEBI:43474"/>
        <dbReference type="ChEBI" id="CHEBI:58443"/>
        <dbReference type="ChEBI" id="CHEBI:77657"/>
        <dbReference type="ChEBI" id="CHEBI:456216"/>
        <dbReference type="EC" id="6.3.2.6"/>
    </reaction>
</comment>
<name>A0A7G9T451_9LACO</name>
<dbReference type="GO" id="GO:0006189">
    <property type="term" value="P:'de novo' IMP biosynthetic process"/>
    <property type="evidence" value="ECO:0007669"/>
    <property type="project" value="UniProtKB-UniRule"/>
</dbReference>
<reference evidence="10 11" key="1">
    <citation type="submission" date="2020-08" db="EMBL/GenBank/DDBJ databases">
        <title>Genome sequence of Weissella diestrammenae KACC 16890T.</title>
        <authorList>
            <person name="Hyun D.-W."/>
            <person name="Bae J.-W."/>
        </authorList>
    </citation>
    <scope>NUCLEOTIDE SEQUENCE [LARGE SCALE GENOMIC DNA]</scope>
    <source>
        <strain evidence="10 11">KACC 16890</strain>
    </source>
</reference>
<dbReference type="Pfam" id="PF01259">
    <property type="entry name" value="SAICAR_synt"/>
    <property type="match status" value="1"/>
</dbReference>
<keyword evidence="5 8" id="KW-0658">Purine biosynthesis</keyword>
<comment type="similarity">
    <text evidence="2 8">Belongs to the SAICAR synthetase family.</text>
</comment>
<keyword evidence="11" id="KW-1185">Reference proteome</keyword>
<evidence type="ECO:0000259" key="9">
    <source>
        <dbReference type="Pfam" id="PF01259"/>
    </source>
</evidence>
<dbReference type="EC" id="6.3.2.6" evidence="8"/>
<dbReference type="GO" id="GO:0009236">
    <property type="term" value="P:cobalamin biosynthetic process"/>
    <property type="evidence" value="ECO:0007669"/>
    <property type="project" value="InterPro"/>
</dbReference>
<keyword evidence="4 8" id="KW-0547">Nucleotide-binding</keyword>
<dbReference type="PANTHER" id="PTHR43599">
    <property type="entry name" value="MULTIFUNCTIONAL PROTEIN ADE2"/>
    <property type="match status" value="1"/>
</dbReference>
<dbReference type="SUPFAM" id="SSF56104">
    <property type="entry name" value="SAICAR synthase-like"/>
    <property type="match status" value="1"/>
</dbReference>
<evidence type="ECO:0000256" key="6">
    <source>
        <dbReference type="ARBA" id="ARBA00022840"/>
    </source>
</evidence>
<dbReference type="PROSITE" id="PS01057">
    <property type="entry name" value="SAICAR_SYNTHETASE_1"/>
    <property type="match status" value="1"/>
</dbReference>
<dbReference type="AlphaFoldDB" id="A0A7G9T451"/>
<evidence type="ECO:0000256" key="2">
    <source>
        <dbReference type="ARBA" id="ARBA00010190"/>
    </source>
</evidence>
<dbReference type="GO" id="GO:0005524">
    <property type="term" value="F:ATP binding"/>
    <property type="evidence" value="ECO:0007669"/>
    <property type="project" value="UniProtKB-KW"/>
</dbReference>
<proteinExistence type="inferred from homology"/>
<evidence type="ECO:0000256" key="5">
    <source>
        <dbReference type="ARBA" id="ARBA00022755"/>
    </source>
</evidence>
<evidence type="ECO:0000256" key="1">
    <source>
        <dbReference type="ARBA" id="ARBA00004672"/>
    </source>
</evidence>
<dbReference type="PANTHER" id="PTHR43599:SF3">
    <property type="entry name" value="SI:DKEY-6E2.2"/>
    <property type="match status" value="1"/>
</dbReference>
<accession>A0A7G9T451</accession>
<comment type="pathway">
    <text evidence="1 8">Purine metabolism; IMP biosynthesis via de novo pathway; 5-amino-1-(5-phospho-D-ribosyl)imidazole-4-carboxamide from 5-amino-1-(5-phospho-D-ribosyl)imidazole-4-carboxylate: step 1/2.</text>
</comment>
<dbReference type="Proteomes" id="UP000515800">
    <property type="component" value="Chromosome"/>
</dbReference>
<protein>
    <recommendedName>
        <fullName evidence="8">Phosphoribosylaminoimidazole-succinocarboxamide synthase</fullName>
        <ecNumber evidence="8">6.3.2.6</ecNumber>
    </recommendedName>
    <alternativeName>
        <fullName evidence="8">SAICAR synthetase</fullName>
    </alternativeName>
</protein>
<dbReference type="InterPro" id="IPR028923">
    <property type="entry name" value="SAICAR_synt/ADE2_N"/>
</dbReference>
<organism evidence="10 11">
    <name type="scientific">Weissella diestrammenae</name>
    <dbReference type="NCBI Taxonomy" id="1162633"/>
    <lineage>
        <taxon>Bacteria</taxon>
        <taxon>Bacillati</taxon>
        <taxon>Bacillota</taxon>
        <taxon>Bacilli</taxon>
        <taxon>Lactobacillales</taxon>
        <taxon>Lactobacillaceae</taxon>
        <taxon>Weissella</taxon>
    </lineage>
</organism>
<dbReference type="InterPro" id="IPR018236">
    <property type="entry name" value="SAICAR_synthetase_CS"/>
</dbReference>
<gene>
    <name evidence="8" type="primary">purC</name>
    <name evidence="10" type="ORF">H9L19_05610</name>
</gene>
<sequence length="239" mass="27143">MVKIEQGDLLITGKAKAVYATSDPEVIWLHHLDQATALNGKKKSKIVGKAYYTNAISSFLFTYLSQHHVPNHFIQQLSDTDSLVKRLEMIKVEIVTRNFAAGSFQRKYDVPQMQPLKPIVQEFYLKNDALDDPSLNASQMIALGLANETEIQAFQQIAQQVNTHLVELFDQIGIDLVDFKIELGYDAQHNLLLADELSPDNMRLVDRQTHQSLDKDVFRQNTGDLTTVYAEILDRLKTI</sequence>
<evidence type="ECO:0000256" key="8">
    <source>
        <dbReference type="HAMAP-Rule" id="MF_00137"/>
    </source>
</evidence>
<evidence type="ECO:0000256" key="4">
    <source>
        <dbReference type="ARBA" id="ARBA00022741"/>
    </source>
</evidence>
<dbReference type="GO" id="GO:0004639">
    <property type="term" value="F:phosphoribosylaminoimidazolesuccinocarboxamide synthase activity"/>
    <property type="evidence" value="ECO:0007669"/>
    <property type="project" value="UniProtKB-UniRule"/>
</dbReference>
<keyword evidence="6 8" id="KW-0067">ATP-binding</keyword>